<reference evidence="1 2" key="1">
    <citation type="journal article" date="2016" name="Mol. Biol. Evol.">
        <title>Comparative Genomics of Early-Diverging Mushroom-Forming Fungi Provides Insights into the Origins of Lignocellulose Decay Capabilities.</title>
        <authorList>
            <person name="Nagy L.G."/>
            <person name="Riley R."/>
            <person name="Tritt A."/>
            <person name="Adam C."/>
            <person name="Daum C."/>
            <person name="Floudas D."/>
            <person name="Sun H."/>
            <person name="Yadav J.S."/>
            <person name="Pangilinan J."/>
            <person name="Larsson K.H."/>
            <person name="Matsuura K."/>
            <person name="Barry K."/>
            <person name="Labutti K."/>
            <person name="Kuo R."/>
            <person name="Ohm R.A."/>
            <person name="Bhattacharya S.S."/>
            <person name="Shirouzu T."/>
            <person name="Yoshinaga Y."/>
            <person name="Martin F.M."/>
            <person name="Grigoriev I.V."/>
            <person name="Hibbett D.S."/>
        </authorList>
    </citation>
    <scope>NUCLEOTIDE SEQUENCE [LARGE SCALE GENOMIC DNA]</scope>
    <source>
        <strain evidence="1 2">CBS 109695</strain>
    </source>
</reference>
<dbReference type="AlphaFoldDB" id="A0A166FMD8"/>
<evidence type="ECO:0000313" key="2">
    <source>
        <dbReference type="Proteomes" id="UP000076532"/>
    </source>
</evidence>
<dbReference type="EMBL" id="KV417587">
    <property type="protein sequence ID" value="KZP16963.1"/>
    <property type="molecule type" value="Genomic_DNA"/>
</dbReference>
<proteinExistence type="predicted"/>
<name>A0A166FMD8_9AGAM</name>
<sequence length="95" mass="10829">FGETIDNITEPGDELRWPKLKIIAMSQVIHTLNARRLGELCQLIVKLQQAGRPFRQLSYPTSGSELALAGAEDIHKLRELVELEDFRADWPTPFE</sequence>
<keyword evidence="2" id="KW-1185">Reference proteome</keyword>
<protein>
    <submittedName>
        <fullName evidence="1">Uncharacterized protein</fullName>
    </submittedName>
</protein>
<feature type="non-terminal residue" evidence="1">
    <location>
        <position position="1"/>
    </location>
</feature>
<accession>A0A166FMD8</accession>
<gene>
    <name evidence="1" type="ORF">FIBSPDRAFT_865309</name>
</gene>
<dbReference type="Proteomes" id="UP000076532">
    <property type="component" value="Unassembled WGS sequence"/>
</dbReference>
<evidence type="ECO:0000313" key="1">
    <source>
        <dbReference type="EMBL" id="KZP16963.1"/>
    </source>
</evidence>
<organism evidence="1 2">
    <name type="scientific">Athelia psychrophila</name>
    <dbReference type="NCBI Taxonomy" id="1759441"/>
    <lineage>
        <taxon>Eukaryota</taxon>
        <taxon>Fungi</taxon>
        <taxon>Dikarya</taxon>
        <taxon>Basidiomycota</taxon>
        <taxon>Agaricomycotina</taxon>
        <taxon>Agaricomycetes</taxon>
        <taxon>Agaricomycetidae</taxon>
        <taxon>Atheliales</taxon>
        <taxon>Atheliaceae</taxon>
        <taxon>Athelia</taxon>
    </lineage>
</organism>